<gene>
    <name evidence="1" type="ORF">NCTC11009_02222</name>
</gene>
<organism evidence="1 2">
    <name type="scientific">Oligella urethralis</name>
    <dbReference type="NCBI Taxonomy" id="90245"/>
    <lineage>
        <taxon>Bacteria</taxon>
        <taxon>Pseudomonadati</taxon>
        <taxon>Pseudomonadota</taxon>
        <taxon>Betaproteobacteria</taxon>
        <taxon>Burkholderiales</taxon>
        <taxon>Alcaligenaceae</taxon>
        <taxon>Oligella</taxon>
    </lineage>
</organism>
<dbReference type="AlphaFoldDB" id="A0A2X1UPG4"/>
<reference evidence="1 2" key="1">
    <citation type="submission" date="2018-06" db="EMBL/GenBank/DDBJ databases">
        <authorList>
            <consortium name="Pathogen Informatics"/>
            <person name="Doyle S."/>
        </authorList>
    </citation>
    <scope>NUCLEOTIDE SEQUENCE [LARGE SCALE GENOMIC DNA]</scope>
    <source>
        <strain evidence="1 2">NCTC11009</strain>
    </source>
</reference>
<protein>
    <submittedName>
        <fullName evidence="1">Uncharacterized protein</fullName>
    </submittedName>
</protein>
<evidence type="ECO:0000313" key="1">
    <source>
        <dbReference type="EMBL" id="SPY08979.1"/>
    </source>
</evidence>
<evidence type="ECO:0000313" key="2">
    <source>
        <dbReference type="Proteomes" id="UP000250242"/>
    </source>
</evidence>
<dbReference type="PROSITE" id="PS51257">
    <property type="entry name" value="PROKAR_LIPOPROTEIN"/>
    <property type="match status" value="1"/>
</dbReference>
<dbReference type="EMBL" id="UATH01000001">
    <property type="protein sequence ID" value="SPY08979.1"/>
    <property type="molecule type" value="Genomic_DNA"/>
</dbReference>
<dbReference type="RefSeq" id="WP_113062886.1">
    <property type="nucleotide sequence ID" value="NZ_UATH01000001.1"/>
</dbReference>
<accession>A0A2X1UPG4</accession>
<sequence>MRSRDSLYFNKLRTLVLSVAILPLLLACQSKYYQTEQKRTELPIHQMMEKADKTIWREIARLDAYCQEVIDAHTLALKPSTETAATYQYRDHICYQQREWYAANKRSDEFKRERYLSLLSSRVPITLERSAEQQRDLKSPQDFLYEQQLTQADASNDNPILNRLYAKDSRVDTMLYEWFRVNQALSVIEEIKTCLEQRDVSRLLATDMAQAGMLSPEPLSAGSCDELWNTTQVSQ</sequence>
<name>A0A2X1UPG4_9BURK</name>
<dbReference type="Proteomes" id="UP000250242">
    <property type="component" value="Unassembled WGS sequence"/>
</dbReference>
<proteinExistence type="predicted"/>